<protein>
    <submittedName>
        <fullName evidence="1">Uncharacterized protein</fullName>
    </submittedName>
</protein>
<keyword evidence="2" id="KW-1185">Reference proteome</keyword>
<dbReference type="Proteomes" id="UP000295292">
    <property type="component" value="Unassembled WGS sequence"/>
</dbReference>
<dbReference type="AlphaFoldDB" id="A0A4R6WCV8"/>
<sequence length="40" mass="4898">MFELSTLVKKEAIINWFYLKLVSYYLQKKHTCPDFFFFSA</sequence>
<dbReference type="EMBL" id="SNYV01000017">
    <property type="protein sequence ID" value="TDQ75167.1"/>
    <property type="molecule type" value="Genomic_DNA"/>
</dbReference>
<organism evidence="1 2">
    <name type="scientific">Sphingobacterium yanglingense</name>
    <dbReference type="NCBI Taxonomy" id="1437280"/>
    <lineage>
        <taxon>Bacteria</taxon>
        <taxon>Pseudomonadati</taxon>
        <taxon>Bacteroidota</taxon>
        <taxon>Sphingobacteriia</taxon>
        <taxon>Sphingobacteriales</taxon>
        <taxon>Sphingobacteriaceae</taxon>
        <taxon>Sphingobacterium</taxon>
    </lineage>
</organism>
<evidence type="ECO:0000313" key="1">
    <source>
        <dbReference type="EMBL" id="TDQ75167.1"/>
    </source>
</evidence>
<comment type="caution">
    <text evidence="1">The sequence shown here is derived from an EMBL/GenBank/DDBJ whole genome shotgun (WGS) entry which is preliminary data.</text>
</comment>
<accession>A0A4R6WCV8</accession>
<proteinExistence type="predicted"/>
<evidence type="ECO:0000313" key="2">
    <source>
        <dbReference type="Proteomes" id="UP000295292"/>
    </source>
</evidence>
<reference evidence="1 2" key="1">
    <citation type="submission" date="2019-03" db="EMBL/GenBank/DDBJ databases">
        <title>Genomic Encyclopedia of Archaeal and Bacterial Type Strains, Phase II (KMG-II): from individual species to whole genera.</title>
        <authorList>
            <person name="Goeker M."/>
        </authorList>
    </citation>
    <scope>NUCLEOTIDE SEQUENCE [LARGE SCALE GENOMIC DNA]</scope>
    <source>
        <strain evidence="1 2">DSM 28353</strain>
    </source>
</reference>
<gene>
    <name evidence="1" type="ORF">CLV99_3767</name>
</gene>
<name>A0A4R6WCV8_9SPHI</name>